<proteinExistence type="inferred from homology"/>
<keyword evidence="9 11" id="KW-0472">Membrane</keyword>
<dbReference type="InterPro" id="IPR051621">
    <property type="entry name" value="T2SS_protein_J"/>
</dbReference>
<evidence type="ECO:0000256" key="2">
    <source>
        <dbReference type="ARBA" id="ARBA00011084"/>
    </source>
</evidence>
<protein>
    <recommendedName>
        <fullName evidence="3">Type II secretion system protein J</fullName>
    </recommendedName>
</protein>
<evidence type="ECO:0000256" key="5">
    <source>
        <dbReference type="ARBA" id="ARBA00022481"/>
    </source>
</evidence>
<dbReference type="PANTHER" id="PTHR39583:SF2">
    <property type="entry name" value="TYPE II SECRETION SYSTEM PROTEIN J"/>
    <property type="match status" value="1"/>
</dbReference>
<dbReference type="PROSITE" id="PS00409">
    <property type="entry name" value="PROKAR_NTER_METHYL"/>
    <property type="match status" value="1"/>
</dbReference>
<dbReference type="InterPro" id="IPR010055">
    <property type="entry name" value="T2SS_protein-GspJ"/>
</dbReference>
<dbReference type="Pfam" id="PF07963">
    <property type="entry name" value="N_methyl"/>
    <property type="match status" value="1"/>
</dbReference>
<keyword evidence="6" id="KW-0997">Cell inner membrane</keyword>
<dbReference type="RefSeq" id="WP_369602041.1">
    <property type="nucleotide sequence ID" value="NZ_CP154858.1"/>
</dbReference>
<dbReference type="InterPro" id="IPR045584">
    <property type="entry name" value="Pilin-like"/>
</dbReference>
<dbReference type="EMBL" id="CP154858">
    <property type="protein sequence ID" value="XDT73040.1"/>
    <property type="molecule type" value="Genomic_DNA"/>
</dbReference>
<evidence type="ECO:0000256" key="4">
    <source>
        <dbReference type="ARBA" id="ARBA00022475"/>
    </source>
</evidence>
<name>A0AB39UYU0_9GAMM</name>
<evidence type="ECO:0000256" key="3">
    <source>
        <dbReference type="ARBA" id="ARBA00021539"/>
    </source>
</evidence>
<dbReference type="PANTHER" id="PTHR39583">
    <property type="entry name" value="TYPE II SECRETION SYSTEM PROTEIN J-RELATED"/>
    <property type="match status" value="1"/>
</dbReference>
<comment type="similarity">
    <text evidence="2">Belongs to the GSP J family.</text>
</comment>
<keyword evidence="8 11" id="KW-1133">Transmembrane helix</keyword>
<dbReference type="AlphaFoldDB" id="A0AB39UYU0"/>
<dbReference type="Pfam" id="PF11612">
    <property type="entry name" value="T2SSJ"/>
    <property type="match status" value="1"/>
</dbReference>
<sequence length="232" mass="25797">MKRQEGFTLLEVLLAVGITALIGVGAYYLFDQAVRAEKAMKARTAEFSALQRTVSYLEDDLMQAVPRPVRGEYGETLFALTSRNILYPVELTRTGWSNFAGGRRSELQRVAYQVKDGVLYRLYWRVLDRAQDTLPREQALLKSVGQLRFRFMDAEGAWHDDWPSLEMMQAAGNTENDVALMPRAVEFTLETGRFGTIRRILELAQPDPGDEDAASSSVPGGNPSDNNSGAGA</sequence>
<evidence type="ECO:0000256" key="8">
    <source>
        <dbReference type="ARBA" id="ARBA00022989"/>
    </source>
</evidence>
<reference evidence="12" key="1">
    <citation type="submission" date="2024-05" db="EMBL/GenBank/DDBJ databases">
        <title>Genome sequencing of novel strain.</title>
        <authorList>
            <person name="Ganbat D."/>
            <person name="Ganbat S."/>
            <person name="Lee S.-J."/>
        </authorList>
    </citation>
    <scope>NUCLEOTIDE SEQUENCE</scope>
    <source>
        <strain evidence="12">SMD15-11</strain>
    </source>
</reference>
<dbReference type="InterPro" id="IPR012902">
    <property type="entry name" value="N_methyl_site"/>
</dbReference>
<dbReference type="NCBIfam" id="TIGR02532">
    <property type="entry name" value="IV_pilin_GFxxxE"/>
    <property type="match status" value="1"/>
</dbReference>
<evidence type="ECO:0000256" key="6">
    <source>
        <dbReference type="ARBA" id="ARBA00022519"/>
    </source>
</evidence>
<dbReference type="GO" id="GO:0005886">
    <property type="term" value="C:plasma membrane"/>
    <property type="evidence" value="ECO:0007669"/>
    <property type="project" value="UniProtKB-SubCell"/>
</dbReference>
<evidence type="ECO:0000313" key="12">
    <source>
        <dbReference type="EMBL" id="XDT73040.1"/>
    </source>
</evidence>
<evidence type="ECO:0000256" key="1">
    <source>
        <dbReference type="ARBA" id="ARBA00004377"/>
    </source>
</evidence>
<dbReference type="GO" id="GO:0015628">
    <property type="term" value="P:protein secretion by the type II secretion system"/>
    <property type="evidence" value="ECO:0007669"/>
    <property type="project" value="InterPro"/>
</dbReference>
<dbReference type="NCBIfam" id="TIGR01711">
    <property type="entry name" value="gspJ"/>
    <property type="match status" value="1"/>
</dbReference>
<evidence type="ECO:0000256" key="11">
    <source>
        <dbReference type="SAM" id="Phobius"/>
    </source>
</evidence>
<dbReference type="Gene3D" id="3.10.610.10">
    <property type="entry name" value="GSPII I/J protein-like"/>
    <property type="match status" value="1"/>
</dbReference>
<organism evidence="12">
    <name type="scientific">Thermohahella caldifontis</name>
    <dbReference type="NCBI Taxonomy" id="3142973"/>
    <lineage>
        <taxon>Bacteria</taxon>
        <taxon>Pseudomonadati</taxon>
        <taxon>Pseudomonadota</taxon>
        <taxon>Gammaproteobacteria</taxon>
        <taxon>Oceanospirillales</taxon>
        <taxon>Hahellaceae</taxon>
        <taxon>Thermohahella</taxon>
    </lineage>
</organism>
<gene>
    <name evidence="12" type="primary">gspJ</name>
    <name evidence="12" type="ORF">AAIA72_03375</name>
</gene>
<keyword evidence="5" id="KW-0488">Methylation</keyword>
<feature type="region of interest" description="Disordered" evidence="10">
    <location>
        <begin position="205"/>
        <end position="232"/>
    </location>
</feature>
<feature type="compositionally biased region" description="Polar residues" evidence="10">
    <location>
        <begin position="214"/>
        <end position="232"/>
    </location>
</feature>
<evidence type="ECO:0000256" key="10">
    <source>
        <dbReference type="SAM" id="MobiDB-lite"/>
    </source>
</evidence>
<keyword evidence="7 11" id="KW-0812">Transmembrane</keyword>
<accession>A0AB39UYU0</accession>
<keyword evidence="4" id="KW-1003">Cell membrane</keyword>
<dbReference type="Gene3D" id="2.10.70.20">
    <property type="entry name" value="gspk-gspi-gspj complex like domains"/>
    <property type="match status" value="1"/>
</dbReference>
<dbReference type="SUPFAM" id="SSF54523">
    <property type="entry name" value="Pili subunits"/>
    <property type="match status" value="1"/>
</dbReference>
<evidence type="ECO:0000256" key="9">
    <source>
        <dbReference type="ARBA" id="ARBA00023136"/>
    </source>
</evidence>
<dbReference type="KEGG" id="tcd:AAIA72_03375"/>
<comment type="subcellular location">
    <subcellularLocation>
        <location evidence="1">Cell inner membrane</location>
        <topology evidence="1">Single-pass membrane protein</topology>
    </subcellularLocation>
</comment>
<feature type="transmembrane region" description="Helical" evidence="11">
    <location>
        <begin position="12"/>
        <end position="30"/>
    </location>
</feature>
<evidence type="ECO:0000256" key="7">
    <source>
        <dbReference type="ARBA" id="ARBA00022692"/>
    </source>
</evidence>
<dbReference type="GO" id="GO:0015627">
    <property type="term" value="C:type II protein secretion system complex"/>
    <property type="evidence" value="ECO:0007669"/>
    <property type="project" value="InterPro"/>
</dbReference>